<feature type="region of interest" description="Disordered" evidence="1">
    <location>
        <begin position="341"/>
        <end position="361"/>
    </location>
</feature>
<dbReference type="EMBL" id="QOWE01000029">
    <property type="protein sequence ID" value="RCR66308.1"/>
    <property type="molecule type" value="Genomic_DNA"/>
</dbReference>
<keyword evidence="3" id="KW-1185">Reference proteome</keyword>
<dbReference type="InterPro" id="IPR008257">
    <property type="entry name" value="Pept_M19"/>
</dbReference>
<gene>
    <name evidence="2" type="ORF">DUE52_27610</name>
</gene>
<dbReference type="Gene3D" id="3.20.20.140">
    <property type="entry name" value="Metal-dependent hydrolases"/>
    <property type="match status" value="1"/>
</dbReference>
<reference evidence="2 3" key="1">
    <citation type="submission" date="2018-07" db="EMBL/GenBank/DDBJ databases">
        <title>Genome analysis of Larkinella rosea.</title>
        <authorList>
            <person name="Zhou Z."/>
            <person name="Wang G."/>
        </authorList>
    </citation>
    <scope>NUCLEOTIDE SEQUENCE [LARGE SCALE GENOMIC DNA]</scope>
    <source>
        <strain evidence="3">zzj9</strain>
    </source>
</reference>
<accession>A0A368JF67</accession>
<dbReference type="PANTHER" id="PTHR10443:SF12">
    <property type="entry name" value="DIPEPTIDASE"/>
    <property type="match status" value="1"/>
</dbReference>
<dbReference type="InterPro" id="IPR032466">
    <property type="entry name" value="Metal_Hydrolase"/>
</dbReference>
<evidence type="ECO:0000313" key="2">
    <source>
        <dbReference type="EMBL" id="RCR66308.1"/>
    </source>
</evidence>
<dbReference type="Pfam" id="PF01244">
    <property type="entry name" value="Peptidase_M19"/>
    <property type="match status" value="1"/>
</dbReference>
<dbReference type="PROSITE" id="PS51365">
    <property type="entry name" value="RENAL_DIPEPTIDASE_2"/>
    <property type="match status" value="1"/>
</dbReference>
<evidence type="ECO:0008006" key="4">
    <source>
        <dbReference type="Google" id="ProtNLM"/>
    </source>
</evidence>
<dbReference type="GO" id="GO:0070573">
    <property type="term" value="F:metallodipeptidase activity"/>
    <property type="evidence" value="ECO:0007669"/>
    <property type="project" value="InterPro"/>
</dbReference>
<evidence type="ECO:0000256" key="1">
    <source>
        <dbReference type="SAM" id="MobiDB-lite"/>
    </source>
</evidence>
<protein>
    <recommendedName>
        <fullName evidence="4">Peptidase M19</fullName>
    </recommendedName>
</protein>
<dbReference type="GO" id="GO:0006508">
    <property type="term" value="P:proteolysis"/>
    <property type="evidence" value="ECO:0007669"/>
    <property type="project" value="InterPro"/>
</dbReference>
<organism evidence="2 3">
    <name type="scientific">Larkinella punicea</name>
    <dbReference type="NCBI Taxonomy" id="2315727"/>
    <lineage>
        <taxon>Bacteria</taxon>
        <taxon>Pseudomonadati</taxon>
        <taxon>Bacteroidota</taxon>
        <taxon>Cytophagia</taxon>
        <taxon>Cytophagales</taxon>
        <taxon>Spirosomataceae</taxon>
        <taxon>Larkinella</taxon>
    </lineage>
</organism>
<comment type="caution">
    <text evidence="2">The sequence shown here is derived from an EMBL/GenBank/DDBJ whole genome shotgun (WGS) entry which is preliminary data.</text>
</comment>
<dbReference type="PANTHER" id="PTHR10443">
    <property type="entry name" value="MICROSOMAL DIPEPTIDASE"/>
    <property type="match status" value="1"/>
</dbReference>
<sequence>MYAARFLKLTFMKTKLLLCTLFILTALRIQAQDMVRIVRWISPVTGDFESMPEGRHTDAQLQSWGYKTKTYQYSAYKTRPSDPNAIAVYRWTMPNCAASIMFGEHEIPDAKLREWGYKDKEFQFYAYRNKPATGDFVAVNRWINVKPEGDKCRDFTLTVAETEHPDQRLIGYGYSNKMTQFWVPRPGLDMMNRDKPIKDLFVESQLLNPNFELGNLTGWTNTGNGFRVERGDLPMPVSAWGPRTMPLGGDYWQGLTPDFKWNNGRQGEFYASSAGAGTNRAELISSEFRPNKKYITFLMGVNWSGVNWRAADELPKLRVELLVADNGKAIERIVKSQESRGGLIDPKTGRPVTSSLLDRKPVPQTTVDGKSYSIVETVSFTTTNTPSPQQFSRQYLNKYEGICRIRVVDEAANGSILVDDVQVEDTPGAAVSTRSNMPLWGFVDLHTHPMSHLGFGKKLMHGAPDIGSLIPAGTRGCNGSDFRARTIQDALGNCNATHGGWGTDNGCGNYLRAVAISKALDGDFVYNTSHNPFEGGNLHGDHQHAGIEANLKYWPHQTSVSHQQMWWEWIKRAYDGGLRTMVALTVNNELLTEVIDGDVPKDDKTTSDLQIDEIISFVGRHSDFMAIARSSADLRRIVGANKLAVILGVEVDNLGNFHKPGVVCNEATVRAEIQRLYSKGVRYVFPIHLVDNKFGGTAVYEDLFNLANKYATGSLFTVASSTDPTITHRLGSGLDGAGNLSVKAAIDGASGIPFPPAFDAFKCPVPMLGCWDKFKLITGLLTPDAQYARYASTPGGHANSKGLTPIGAFAIAEMMKLGMLIDIDHMSQKSMEMTLDLVKNIPGGYPFNIGHNGLRGTSGNERAVNLATTQRVAALGGMFGVGTADTEAARFIDAAQKVSVAMANRGIAIGTDVNGMEPLPKTSPGLNSTSFYARFTKCKTVWNGGSREWDYTQEGVAHYGLMPDFLQDISLKPGGKPIITNLFSGAEYFARMWEKCEQQKSQVR</sequence>
<name>A0A368JF67_9BACT</name>
<dbReference type="Proteomes" id="UP000253383">
    <property type="component" value="Unassembled WGS sequence"/>
</dbReference>
<dbReference type="SUPFAM" id="SSF51556">
    <property type="entry name" value="Metallo-dependent hydrolases"/>
    <property type="match status" value="1"/>
</dbReference>
<evidence type="ECO:0000313" key="3">
    <source>
        <dbReference type="Proteomes" id="UP000253383"/>
    </source>
</evidence>
<dbReference type="AlphaFoldDB" id="A0A368JF67"/>
<proteinExistence type="predicted"/>